<gene>
    <name evidence="1" type="ORF">KI810_05525</name>
</gene>
<dbReference type="GO" id="GO:0004497">
    <property type="term" value="F:monooxygenase activity"/>
    <property type="evidence" value="ECO:0007669"/>
    <property type="project" value="UniProtKB-KW"/>
</dbReference>
<dbReference type="NCBIfam" id="NF008333">
    <property type="entry name" value="PRK11118.1"/>
    <property type="match status" value="1"/>
</dbReference>
<dbReference type="InterPro" id="IPR014910">
    <property type="entry name" value="YdhR"/>
</dbReference>
<dbReference type="Gene3D" id="3.30.70.100">
    <property type="match status" value="1"/>
</dbReference>
<keyword evidence="1" id="KW-0503">Monooxygenase</keyword>
<dbReference type="PANTHER" id="PTHR39169">
    <property type="match status" value="1"/>
</dbReference>
<evidence type="ECO:0000313" key="2">
    <source>
        <dbReference type="Proteomes" id="UP000756860"/>
    </source>
</evidence>
<reference evidence="1 2" key="1">
    <citation type="submission" date="2021-05" db="EMBL/GenBank/DDBJ databases">
        <title>The draft genome of Geobacter luticola JCM 17780.</title>
        <authorList>
            <person name="Xu Z."/>
            <person name="Masuda Y."/>
            <person name="Itoh H."/>
            <person name="Senoo K."/>
        </authorList>
    </citation>
    <scope>NUCLEOTIDE SEQUENCE [LARGE SCALE GENOMIC DNA]</scope>
    <source>
        <strain evidence="1 2">JCM 17780</strain>
    </source>
</reference>
<dbReference type="SUPFAM" id="SSF54909">
    <property type="entry name" value="Dimeric alpha+beta barrel"/>
    <property type="match status" value="1"/>
</dbReference>
<name>A0ABS5SAX4_9BACT</name>
<organism evidence="1 2">
    <name type="scientific">Geomobilimonas luticola</name>
    <dbReference type="NCBI Taxonomy" id="1114878"/>
    <lineage>
        <taxon>Bacteria</taxon>
        <taxon>Pseudomonadati</taxon>
        <taxon>Thermodesulfobacteriota</taxon>
        <taxon>Desulfuromonadia</taxon>
        <taxon>Geobacterales</taxon>
        <taxon>Geobacteraceae</taxon>
        <taxon>Geomobilimonas</taxon>
    </lineage>
</organism>
<comment type="caution">
    <text evidence="1">The sequence shown here is derived from an EMBL/GenBank/DDBJ whole genome shotgun (WGS) entry which is preliminary data.</text>
</comment>
<keyword evidence="2" id="KW-1185">Reference proteome</keyword>
<sequence>MFVVTAVSLQAQAAETVAKRGPILVQFDFSYKGPFGKDMTAAMTDLAKSITQEPGFIWKIWTENEKAQEAGGIYLFEDEKSAQAYINKHSARLKMFGINQVNAKVFDVNAPLTEITKGTLRAR</sequence>
<dbReference type="InterPro" id="IPR011008">
    <property type="entry name" value="Dimeric_a/b-barrel"/>
</dbReference>
<proteinExistence type="predicted"/>
<protein>
    <submittedName>
        <fullName evidence="1">Monooxygenase</fullName>
    </submittedName>
</protein>
<dbReference type="EMBL" id="JAHCVK010000001">
    <property type="protein sequence ID" value="MBT0652506.1"/>
    <property type="molecule type" value="Genomic_DNA"/>
</dbReference>
<dbReference type="Pfam" id="PF08803">
    <property type="entry name" value="ydhR"/>
    <property type="match status" value="1"/>
</dbReference>
<dbReference type="PANTHER" id="PTHR39169:SF1">
    <property type="entry name" value="MONOOXYGENASE YDHR-RELATED"/>
    <property type="match status" value="1"/>
</dbReference>
<keyword evidence="1" id="KW-0560">Oxidoreductase</keyword>
<accession>A0ABS5SAX4</accession>
<evidence type="ECO:0000313" key="1">
    <source>
        <dbReference type="EMBL" id="MBT0652506.1"/>
    </source>
</evidence>
<dbReference type="Proteomes" id="UP000756860">
    <property type="component" value="Unassembled WGS sequence"/>
</dbReference>